<feature type="domain" description="Glycosyltransferase subfamily 4-like N-terminal" evidence="8">
    <location>
        <begin position="350"/>
        <end position="539"/>
    </location>
</feature>
<dbReference type="EMBL" id="CP025198">
    <property type="protein sequence ID" value="AXE40233.1"/>
    <property type="molecule type" value="Genomic_DNA"/>
</dbReference>
<gene>
    <name evidence="9" type="ORF">JS278_03099</name>
</gene>
<evidence type="ECO:0000259" key="8">
    <source>
        <dbReference type="Pfam" id="PF13439"/>
    </source>
</evidence>
<feature type="transmembrane region" description="Helical" evidence="7">
    <location>
        <begin position="277"/>
        <end position="299"/>
    </location>
</feature>
<reference evidence="9 10" key="1">
    <citation type="submission" date="2017-12" db="EMBL/GenBank/DDBJ databases">
        <title>The whole genome sequence of the Acidipropionibacterium virtanenii sp. nov. type strain JS278.</title>
        <authorList>
            <person name="Laine P."/>
            <person name="Deptula P."/>
            <person name="Varmanen P."/>
            <person name="Auvinen P."/>
        </authorList>
    </citation>
    <scope>NUCLEOTIDE SEQUENCE [LARGE SCALE GENOMIC DNA]</scope>
    <source>
        <strain evidence="9 10">JS278</strain>
    </source>
</reference>
<comment type="subcellular location">
    <subcellularLocation>
        <location evidence="1">Membrane</location>
        <topology evidence="1">Multi-pass membrane protein</topology>
    </subcellularLocation>
</comment>
<name>A0A344UY85_9ACTN</name>
<keyword evidence="4 7" id="KW-0812">Transmembrane</keyword>
<keyword evidence="6 7" id="KW-0472">Membrane</keyword>
<evidence type="ECO:0000256" key="4">
    <source>
        <dbReference type="ARBA" id="ARBA00022692"/>
    </source>
</evidence>
<dbReference type="Proteomes" id="UP000251995">
    <property type="component" value="Chromosome"/>
</dbReference>
<dbReference type="PANTHER" id="PTHR40761">
    <property type="entry name" value="CONSERVED INTEGRAL MEMBRANE ALANINE VALINE AND LEUCINE RICH PROTEIN-RELATED"/>
    <property type="match status" value="1"/>
</dbReference>
<dbReference type="OrthoDB" id="9802525at2"/>
<evidence type="ECO:0000313" key="10">
    <source>
        <dbReference type="Proteomes" id="UP000251995"/>
    </source>
</evidence>
<dbReference type="AlphaFoldDB" id="A0A344UY85"/>
<feature type="transmembrane region" description="Helical" evidence="7">
    <location>
        <begin position="6"/>
        <end position="30"/>
    </location>
</feature>
<feature type="transmembrane region" description="Helical" evidence="7">
    <location>
        <begin position="123"/>
        <end position="143"/>
    </location>
</feature>
<evidence type="ECO:0000256" key="1">
    <source>
        <dbReference type="ARBA" id="ARBA00004141"/>
    </source>
</evidence>
<evidence type="ECO:0000256" key="7">
    <source>
        <dbReference type="SAM" id="Phobius"/>
    </source>
</evidence>
<dbReference type="InterPro" id="IPR008521">
    <property type="entry name" value="Mg_trans_NIPA"/>
</dbReference>
<dbReference type="NCBIfam" id="NF038012">
    <property type="entry name" value="DMT_1"/>
    <property type="match status" value="1"/>
</dbReference>
<dbReference type="RefSeq" id="WP_114045972.1">
    <property type="nucleotide sequence ID" value="NZ_CP025198.1"/>
</dbReference>
<dbReference type="PANTHER" id="PTHR40761:SF1">
    <property type="entry name" value="CONSERVED INTEGRAL MEMBRANE ALANINE VALINE AND LEUCINE RICH PROTEIN-RELATED"/>
    <property type="match status" value="1"/>
</dbReference>
<protein>
    <recommendedName>
        <fullName evidence="8">Glycosyltransferase subfamily 4-like N-terminal domain-containing protein</fullName>
    </recommendedName>
</protein>
<dbReference type="GO" id="GO:0016757">
    <property type="term" value="F:glycosyltransferase activity"/>
    <property type="evidence" value="ECO:0007669"/>
    <property type="project" value="UniProtKB-KW"/>
</dbReference>
<evidence type="ECO:0000313" key="9">
    <source>
        <dbReference type="EMBL" id="AXE40233.1"/>
    </source>
</evidence>
<feature type="transmembrane region" description="Helical" evidence="7">
    <location>
        <begin position="215"/>
        <end position="238"/>
    </location>
</feature>
<dbReference type="KEGG" id="acij:JS278_03099"/>
<evidence type="ECO:0000256" key="2">
    <source>
        <dbReference type="ARBA" id="ARBA00022676"/>
    </source>
</evidence>
<dbReference type="Pfam" id="PF05653">
    <property type="entry name" value="Mg_trans_NIPA"/>
    <property type="match status" value="1"/>
</dbReference>
<proteinExistence type="predicted"/>
<sequence length="766" mass="79491">MSPITPQITVALAVLMAVLGSFGLAAGSVVQHSAVVRHSSVTSGRPGTGSMTLRQITSLLTDRRWLAGMAIIVTGTLLNVAAIFLAPVSVVQPVGVLAVVWSVLLAARIDGSRHRPRPPRTRKAVWAAILVTIAGLAGFTALSAGHAGPPQAPDLGRAGVIAMVAAIVGLVLAASHRLARPRDRALLLATSGAVLYGVTAALVKLVSTLLAGGQAIISAPVLLTTAGIVAAALIGGFIVQQAYAAGRAEVTVGALTTIDPIVAVVFGMVALGEGADAGAPVIAAMAACGAVAALGIASLSRFQTPRPQTSRSRIATTTPTITPEASMTPHVRRDDLSVAVVSDYSLAHLGGAENAYADQVRSLATVARVLAVNPPSRRLDRLGERDGVTAMPVRAALTLPGLGLPVIRNTAGLRARLRQAFTAHGVDVVHVHSEFGLAAAAVQTAQELGIPTVATVHTFFWQTRAPVQRILVGVVPRFHRMVTGLEPSAEILAERPGDSALRNMTLTLARRVDRVASPSAHQAARLRKSDLPRIDVVPNSAPANPDAAPLTRVDGPLRVLWIGRFAPEKRVVPFVEAALTALDAVGPDNLRVDLIGTGPQFCRVARMIDARPGIHLTGALPNELIGTHLRRSHVTVLSSIGWDNQPMTIAESVTALRGVIWCDPALTEGLVAAEGLPGAGIPAFGGQVLGRQIADKQDADLASTLAALALSPGPVIEASRRALAARQLFTADHFTASVLDVYRRAGVHDRAGSRHITSPAELENAS</sequence>
<feature type="transmembrane region" description="Helical" evidence="7">
    <location>
        <begin position="155"/>
        <end position="173"/>
    </location>
</feature>
<dbReference type="SUPFAM" id="SSF53756">
    <property type="entry name" value="UDP-Glycosyltransferase/glycogen phosphorylase"/>
    <property type="match status" value="1"/>
</dbReference>
<evidence type="ECO:0000256" key="5">
    <source>
        <dbReference type="ARBA" id="ARBA00022989"/>
    </source>
</evidence>
<evidence type="ECO:0000256" key="3">
    <source>
        <dbReference type="ARBA" id="ARBA00022679"/>
    </source>
</evidence>
<keyword evidence="5 7" id="KW-1133">Transmembrane helix</keyword>
<feature type="transmembrane region" description="Helical" evidence="7">
    <location>
        <begin position="65"/>
        <end position="85"/>
    </location>
</feature>
<keyword evidence="2" id="KW-0328">Glycosyltransferase</keyword>
<dbReference type="Pfam" id="PF13439">
    <property type="entry name" value="Glyco_transf_4"/>
    <property type="match status" value="1"/>
</dbReference>
<feature type="transmembrane region" description="Helical" evidence="7">
    <location>
        <begin position="250"/>
        <end position="271"/>
    </location>
</feature>
<dbReference type="Gene3D" id="3.40.50.2000">
    <property type="entry name" value="Glycogen Phosphorylase B"/>
    <property type="match status" value="2"/>
</dbReference>
<dbReference type="GO" id="GO:0016020">
    <property type="term" value="C:membrane"/>
    <property type="evidence" value="ECO:0007669"/>
    <property type="project" value="UniProtKB-SubCell"/>
</dbReference>
<feature type="transmembrane region" description="Helical" evidence="7">
    <location>
        <begin position="185"/>
        <end position="203"/>
    </location>
</feature>
<feature type="transmembrane region" description="Helical" evidence="7">
    <location>
        <begin position="91"/>
        <end position="111"/>
    </location>
</feature>
<keyword evidence="3" id="KW-0808">Transferase</keyword>
<keyword evidence="10" id="KW-1185">Reference proteome</keyword>
<dbReference type="GO" id="GO:0015095">
    <property type="term" value="F:magnesium ion transmembrane transporter activity"/>
    <property type="evidence" value="ECO:0007669"/>
    <property type="project" value="InterPro"/>
</dbReference>
<dbReference type="InterPro" id="IPR028098">
    <property type="entry name" value="Glyco_trans_4-like_N"/>
</dbReference>
<evidence type="ECO:0000256" key="6">
    <source>
        <dbReference type="ARBA" id="ARBA00023136"/>
    </source>
</evidence>
<organism evidence="9 10">
    <name type="scientific">Acidipropionibacterium virtanenii</name>
    <dbReference type="NCBI Taxonomy" id="2057246"/>
    <lineage>
        <taxon>Bacteria</taxon>
        <taxon>Bacillati</taxon>
        <taxon>Actinomycetota</taxon>
        <taxon>Actinomycetes</taxon>
        <taxon>Propionibacteriales</taxon>
        <taxon>Propionibacteriaceae</taxon>
        <taxon>Acidipropionibacterium</taxon>
    </lineage>
</organism>
<accession>A0A344UY85</accession>